<keyword evidence="3 12" id="KW-0732">Signal</keyword>
<dbReference type="GO" id="GO:0033691">
    <property type="term" value="F:sialic acid binding"/>
    <property type="evidence" value="ECO:0007669"/>
    <property type="project" value="TreeGrafter"/>
</dbReference>
<accession>A0A8D0CGJ5</accession>
<dbReference type="Gene3D" id="2.60.40.10">
    <property type="entry name" value="Immunoglobulins"/>
    <property type="match status" value="2"/>
</dbReference>
<evidence type="ECO:0000256" key="5">
    <source>
        <dbReference type="ARBA" id="ARBA00022889"/>
    </source>
</evidence>
<evidence type="ECO:0000313" key="14">
    <source>
        <dbReference type="Ensembl" id="ENSSMRP00000020299.1"/>
    </source>
</evidence>
<dbReference type="InterPro" id="IPR036179">
    <property type="entry name" value="Ig-like_dom_sf"/>
</dbReference>
<evidence type="ECO:0000256" key="4">
    <source>
        <dbReference type="ARBA" id="ARBA00022737"/>
    </source>
</evidence>
<evidence type="ECO:0000256" key="3">
    <source>
        <dbReference type="ARBA" id="ARBA00022729"/>
    </source>
</evidence>
<dbReference type="GO" id="GO:0050859">
    <property type="term" value="P:negative regulation of B cell receptor signaling pathway"/>
    <property type="evidence" value="ECO:0007669"/>
    <property type="project" value="TreeGrafter"/>
</dbReference>
<comment type="subcellular location">
    <subcellularLocation>
        <location evidence="1">Cell membrane</location>
        <topology evidence="1">Single-pass type I membrane protein</topology>
    </subcellularLocation>
</comment>
<dbReference type="PANTHER" id="PTHR46958:SF1">
    <property type="entry name" value="B-CELL RECEPTOR CD22"/>
    <property type="match status" value="1"/>
</dbReference>
<evidence type="ECO:0000256" key="6">
    <source>
        <dbReference type="ARBA" id="ARBA00023180"/>
    </source>
</evidence>
<dbReference type="GO" id="GO:0005769">
    <property type="term" value="C:early endosome"/>
    <property type="evidence" value="ECO:0007669"/>
    <property type="project" value="TreeGrafter"/>
</dbReference>
<dbReference type="GO" id="GO:0007155">
    <property type="term" value="P:cell adhesion"/>
    <property type="evidence" value="ECO:0007669"/>
    <property type="project" value="UniProtKB-KW"/>
</dbReference>
<evidence type="ECO:0000256" key="9">
    <source>
        <dbReference type="ARBA" id="ARBA00041781"/>
    </source>
</evidence>
<evidence type="ECO:0000256" key="8">
    <source>
        <dbReference type="ARBA" id="ARBA00040106"/>
    </source>
</evidence>
<organism evidence="14 15">
    <name type="scientific">Salvator merianae</name>
    <name type="common">Argentine black and white tegu</name>
    <name type="synonym">Tupinambis merianae</name>
    <dbReference type="NCBI Taxonomy" id="96440"/>
    <lineage>
        <taxon>Eukaryota</taxon>
        <taxon>Metazoa</taxon>
        <taxon>Chordata</taxon>
        <taxon>Craniata</taxon>
        <taxon>Vertebrata</taxon>
        <taxon>Euteleostomi</taxon>
        <taxon>Lepidosauria</taxon>
        <taxon>Squamata</taxon>
        <taxon>Bifurcata</taxon>
        <taxon>Unidentata</taxon>
        <taxon>Episquamata</taxon>
        <taxon>Laterata</taxon>
        <taxon>Teiioidea</taxon>
        <taxon>Teiidae</taxon>
        <taxon>Salvator</taxon>
    </lineage>
</organism>
<evidence type="ECO:0000313" key="15">
    <source>
        <dbReference type="Proteomes" id="UP000694421"/>
    </source>
</evidence>
<dbReference type="OMA" id="CEISEML"/>
<evidence type="ECO:0000256" key="7">
    <source>
        <dbReference type="ARBA" id="ARBA00023319"/>
    </source>
</evidence>
<evidence type="ECO:0000256" key="11">
    <source>
        <dbReference type="ARBA" id="ARBA00046458"/>
    </source>
</evidence>
<dbReference type="AlphaFoldDB" id="A0A8D0CGJ5"/>
<dbReference type="GO" id="GO:0042609">
    <property type="term" value="F:CD4 receptor binding"/>
    <property type="evidence" value="ECO:0007669"/>
    <property type="project" value="TreeGrafter"/>
</dbReference>
<dbReference type="InterPro" id="IPR007110">
    <property type="entry name" value="Ig-like_dom"/>
</dbReference>
<evidence type="ECO:0000256" key="1">
    <source>
        <dbReference type="ARBA" id="ARBA00004251"/>
    </source>
</evidence>
<evidence type="ECO:0000256" key="2">
    <source>
        <dbReference type="ARBA" id="ARBA00022475"/>
    </source>
</evidence>
<keyword evidence="6" id="KW-0325">Glycoprotein</keyword>
<evidence type="ECO:0000256" key="12">
    <source>
        <dbReference type="SAM" id="SignalP"/>
    </source>
</evidence>
<dbReference type="SMART" id="SM00408">
    <property type="entry name" value="IGc2"/>
    <property type="match status" value="1"/>
</dbReference>
<dbReference type="InterPro" id="IPR003598">
    <property type="entry name" value="Ig_sub2"/>
</dbReference>
<proteinExistence type="predicted"/>
<dbReference type="PROSITE" id="PS50835">
    <property type="entry name" value="IG_LIKE"/>
    <property type="match status" value="1"/>
</dbReference>
<dbReference type="InterPro" id="IPR056386">
    <property type="entry name" value="Ig_CD22"/>
</dbReference>
<dbReference type="InterPro" id="IPR013783">
    <property type="entry name" value="Ig-like_fold"/>
</dbReference>
<keyword evidence="2" id="KW-1003">Cell membrane</keyword>
<dbReference type="GeneTree" id="ENSGT01030000238989"/>
<dbReference type="GO" id="GO:0030888">
    <property type="term" value="P:regulation of B cell proliferation"/>
    <property type="evidence" value="ECO:0007669"/>
    <property type="project" value="TreeGrafter"/>
</dbReference>
<dbReference type="InterPro" id="IPR003599">
    <property type="entry name" value="Ig_sub"/>
</dbReference>
<evidence type="ECO:0000256" key="10">
    <source>
        <dbReference type="ARBA" id="ARBA00045430"/>
    </source>
</evidence>
<dbReference type="Pfam" id="PF13927">
    <property type="entry name" value="Ig_3"/>
    <property type="match status" value="1"/>
</dbReference>
<comment type="function">
    <text evidence="10">Most highly expressed siglec (sialic acid-binding immunoglobulin-like lectin) on B-cells that plays a role in various aspects of B-cell biology including differentiation, antigen presentation, and trafficking to bone marrow. Binds to alpha 2,6-linked sialic acid residues of surface molecules such as CD22 itself, CD45 and IgM in a cis configuration. Can also bind to ligands on other cells as an adhesion molecule in a trans configuration. Acts as an inhibitory coreceptor on the surface of B-cells and inhibits B-cell receptor induced signaling, characterized by inhibition of the calcium mobilization and cellular activation. Mechanistically, the immunoreceptor tyrosine-based inhibitory motif domain is phosphorylated by the Src kinase LYN, which in turn leads to the recruitment of the protein tyrosine phosphatase 1/PTPN6, leading to the negative regulation of BCR signaling. If this negative signaling from is of sufficient strength, apoptosis of the B-cell can be induced.</text>
</comment>
<dbReference type="SMART" id="SM00409">
    <property type="entry name" value="IG"/>
    <property type="match status" value="2"/>
</dbReference>
<sequence length="333" mass="37351">MLTSLMYSLILGFLCYNCPLRIRPNSLLAWERSCVLIPCEISEMLQFAKVNATGVVWFFEPFWNSSFYDYSGSLLYDSDKTLEENAVAASADFQGRVRFVGNLGSRDCSLVISQLRTMDSGSYGARVVASVGTDPWRHKWFQSAMLNITELPPKPKIEIVSTKIQGNIIMTVTCSVFYHCPDEPVTLIFNGRENQHLSSQKLTRGNGTIQIMATVELTWEDAGKKMTVFQGFTGLFFSFLVVAPEEVNVHQYPEGLIYEGDLVNLTCEVGIANPRRLTYAWYKDGQQLQLDSPSETLTIPWATRSISGNYWCEASNAVGTSQSSKHMLNVTCE</sequence>
<feature type="domain" description="Ig-like" evidence="13">
    <location>
        <begin position="244"/>
        <end position="331"/>
    </location>
</feature>
<keyword evidence="5" id="KW-0130">Cell adhesion</keyword>
<dbReference type="GO" id="GO:0070062">
    <property type="term" value="C:extracellular exosome"/>
    <property type="evidence" value="ECO:0007669"/>
    <property type="project" value="TreeGrafter"/>
</dbReference>
<dbReference type="Proteomes" id="UP000694421">
    <property type="component" value="Unplaced"/>
</dbReference>
<dbReference type="PANTHER" id="PTHR46958">
    <property type="entry name" value="B-CELL RECEPTOR CD22"/>
    <property type="match status" value="1"/>
</dbReference>
<feature type="chain" id="PRO_5034180719" description="B-cell receptor CD22" evidence="12">
    <location>
        <begin position="16"/>
        <end position="333"/>
    </location>
</feature>
<keyword evidence="2" id="KW-0472">Membrane</keyword>
<dbReference type="SUPFAM" id="SSF48726">
    <property type="entry name" value="Immunoglobulin"/>
    <property type="match status" value="2"/>
</dbReference>
<evidence type="ECO:0000259" key="13">
    <source>
        <dbReference type="PROSITE" id="PS50835"/>
    </source>
</evidence>
<dbReference type="GO" id="GO:0019903">
    <property type="term" value="F:protein phosphatase binding"/>
    <property type="evidence" value="ECO:0007669"/>
    <property type="project" value="TreeGrafter"/>
</dbReference>
<reference evidence="14" key="2">
    <citation type="submission" date="2025-09" db="UniProtKB">
        <authorList>
            <consortium name="Ensembl"/>
        </authorList>
    </citation>
    <scope>IDENTIFICATION</scope>
</reference>
<dbReference type="GO" id="GO:0009897">
    <property type="term" value="C:external side of plasma membrane"/>
    <property type="evidence" value="ECO:0007669"/>
    <property type="project" value="TreeGrafter"/>
</dbReference>
<name>A0A8D0CGJ5_SALMN</name>
<reference evidence="14" key="1">
    <citation type="submission" date="2025-08" db="UniProtKB">
        <authorList>
            <consortium name="Ensembl"/>
        </authorList>
    </citation>
    <scope>IDENTIFICATION</scope>
</reference>
<dbReference type="GO" id="GO:0055037">
    <property type="term" value="C:recycling endosome"/>
    <property type="evidence" value="ECO:0007669"/>
    <property type="project" value="TreeGrafter"/>
</dbReference>
<dbReference type="Ensembl" id="ENSSMRT00000023784.1">
    <property type="protein sequence ID" value="ENSSMRP00000020299.1"/>
    <property type="gene ID" value="ENSSMRG00000015790.1"/>
</dbReference>
<keyword evidence="7" id="KW-0393">Immunoglobulin domain</keyword>
<feature type="signal peptide" evidence="12">
    <location>
        <begin position="1"/>
        <end position="15"/>
    </location>
</feature>
<comment type="subunit">
    <text evidence="11">Predominantly monomer of isoform CD22-beta. Also found as heterodimer of isoform CD22-beta and a shorter isoform. Interacts with PTPN6/SHP-1, LYN, SYK, PIK3R1/PIK3R2 and PLCG1 upon phosphorylation. Interacts with GRB2, INPP5D and SHC1 upon phosphorylation. May form a complex with INPP5D/SHIP, GRB2 and SHC1.</text>
</comment>
<protein>
    <recommendedName>
        <fullName evidence="8">B-cell receptor CD22</fullName>
    </recommendedName>
    <alternativeName>
        <fullName evidence="9">Sialic acid-binding Ig-like lectin 2</fullName>
    </alternativeName>
</protein>
<dbReference type="GO" id="GO:0042113">
    <property type="term" value="P:B cell activation"/>
    <property type="evidence" value="ECO:0007669"/>
    <property type="project" value="TreeGrafter"/>
</dbReference>
<keyword evidence="4" id="KW-0677">Repeat</keyword>
<dbReference type="Pfam" id="PF24518">
    <property type="entry name" value="Ig_CD22"/>
    <property type="match status" value="1"/>
</dbReference>
<keyword evidence="15" id="KW-1185">Reference proteome</keyword>